<dbReference type="SUPFAM" id="SSF50978">
    <property type="entry name" value="WD40 repeat-like"/>
    <property type="match status" value="1"/>
</dbReference>
<feature type="repeat" description="WD" evidence="3">
    <location>
        <begin position="336"/>
        <end position="377"/>
    </location>
</feature>
<dbReference type="AlphaFoldDB" id="A0A6V8QJK0"/>
<comment type="caution">
    <text evidence="5">The sequence shown here is derived from an EMBL/GenBank/DDBJ whole genome shotgun (WGS) entry which is preliminary data.</text>
</comment>
<dbReference type="Gene3D" id="2.130.10.10">
    <property type="entry name" value="YVTN repeat-like/Quinoprotein amine dehydrogenase"/>
    <property type="match status" value="1"/>
</dbReference>
<keyword evidence="2" id="KW-0677">Repeat</keyword>
<dbReference type="GO" id="GO:0000731">
    <property type="term" value="P:DNA synthesis involved in DNA repair"/>
    <property type="evidence" value="ECO:0007669"/>
    <property type="project" value="InterPro"/>
</dbReference>
<evidence type="ECO:0000256" key="2">
    <source>
        <dbReference type="ARBA" id="ARBA00022737"/>
    </source>
</evidence>
<dbReference type="GO" id="GO:0006260">
    <property type="term" value="P:DNA replication"/>
    <property type="evidence" value="ECO:0007669"/>
    <property type="project" value="InterPro"/>
</dbReference>
<dbReference type="SMART" id="SM00320">
    <property type="entry name" value="WD40"/>
    <property type="match status" value="6"/>
</dbReference>
<dbReference type="CDD" id="cd00200">
    <property type="entry name" value="WD40"/>
    <property type="match status" value="1"/>
</dbReference>
<feature type="region of interest" description="Disordered" evidence="4">
    <location>
        <begin position="397"/>
        <end position="421"/>
    </location>
</feature>
<evidence type="ECO:0000256" key="1">
    <source>
        <dbReference type="ARBA" id="ARBA00022574"/>
    </source>
</evidence>
<dbReference type="GO" id="GO:0005634">
    <property type="term" value="C:nucleus"/>
    <property type="evidence" value="ECO:0007669"/>
    <property type="project" value="TreeGrafter"/>
</dbReference>
<name>A0A6V8QJK0_TRIAP</name>
<feature type="compositionally biased region" description="Basic and acidic residues" evidence="4">
    <location>
        <begin position="454"/>
        <end position="465"/>
    </location>
</feature>
<proteinExistence type="predicted"/>
<dbReference type="OrthoDB" id="10251741at2759"/>
<dbReference type="PANTHER" id="PTHR44090">
    <property type="entry name" value="WD REPEAT-CONTAINING PROTEIN 61"/>
    <property type="match status" value="1"/>
</dbReference>
<organism evidence="5 6">
    <name type="scientific">Trichoderma asperellum</name>
    <name type="common">Filamentous fungus</name>
    <dbReference type="NCBI Taxonomy" id="101201"/>
    <lineage>
        <taxon>Eukaryota</taxon>
        <taxon>Fungi</taxon>
        <taxon>Dikarya</taxon>
        <taxon>Ascomycota</taxon>
        <taxon>Pezizomycotina</taxon>
        <taxon>Sordariomycetes</taxon>
        <taxon>Hypocreomycetidae</taxon>
        <taxon>Hypocreales</taxon>
        <taxon>Hypocreaceae</taxon>
        <taxon>Trichoderma</taxon>
    </lineage>
</organism>
<dbReference type="InterPro" id="IPR019775">
    <property type="entry name" value="WD40_repeat_CS"/>
</dbReference>
<dbReference type="InterPro" id="IPR051510">
    <property type="entry name" value="SKI8"/>
</dbReference>
<protein>
    <submittedName>
        <fullName evidence="5">Meiotic recombination protein rec14</fullName>
    </submittedName>
</protein>
<dbReference type="InterPro" id="IPR001680">
    <property type="entry name" value="WD40_rpt"/>
</dbReference>
<dbReference type="GO" id="GO:0032991">
    <property type="term" value="C:protein-containing complex"/>
    <property type="evidence" value="ECO:0007669"/>
    <property type="project" value="UniProtKB-ARBA"/>
</dbReference>
<accession>A0A6V8QJK0</accession>
<feature type="compositionally biased region" description="Low complexity" evidence="4">
    <location>
        <begin position="402"/>
        <end position="415"/>
    </location>
</feature>
<evidence type="ECO:0000313" key="6">
    <source>
        <dbReference type="Proteomes" id="UP000517252"/>
    </source>
</evidence>
<dbReference type="InterPro" id="IPR015943">
    <property type="entry name" value="WD40/YVTN_repeat-like_dom_sf"/>
</dbReference>
<feature type="region of interest" description="Disordered" evidence="4">
    <location>
        <begin position="452"/>
        <end position="476"/>
    </location>
</feature>
<gene>
    <name evidence="5" type="ORF">TASIC1_0001079200</name>
</gene>
<feature type="repeat" description="WD" evidence="3">
    <location>
        <begin position="211"/>
        <end position="245"/>
    </location>
</feature>
<evidence type="ECO:0000256" key="3">
    <source>
        <dbReference type="PROSITE-ProRule" id="PRU00221"/>
    </source>
</evidence>
<dbReference type="PROSITE" id="PS50294">
    <property type="entry name" value="WD_REPEATS_REGION"/>
    <property type="match status" value="1"/>
</dbReference>
<reference evidence="5 6" key="1">
    <citation type="submission" date="2020-07" db="EMBL/GenBank/DDBJ databases">
        <title>Trichoderma asperellum IC-1 whole genome shotgun sequence.</title>
        <authorList>
            <person name="Kanamasa S."/>
            <person name="Takahashi H."/>
        </authorList>
    </citation>
    <scope>NUCLEOTIDE SEQUENCE [LARGE SCALE GENOMIC DNA]</scope>
    <source>
        <strain evidence="5 6">IC-1</strain>
    </source>
</reference>
<evidence type="ECO:0000256" key="4">
    <source>
        <dbReference type="SAM" id="MobiDB-lite"/>
    </source>
</evidence>
<dbReference type="PROSITE" id="PS50082">
    <property type="entry name" value="WD_REPEATS_2"/>
    <property type="match status" value="2"/>
</dbReference>
<dbReference type="Proteomes" id="UP000517252">
    <property type="component" value="Unassembled WGS sequence"/>
</dbReference>
<dbReference type="InterPro" id="IPR007218">
    <property type="entry name" value="DNA_pol_delta_4"/>
</dbReference>
<dbReference type="PANTHER" id="PTHR44090:SF1">
    <property type="entry name" value="SUPERKILLER COMPLEX PROTEIN 8"/>
    <property type="match status" value="1"/>
</dbReference>
<keyword evidence="1 3" id="KW-0853">WD repeat</keyword>
<dbReference type="EMBL" id="BLZH01000001">
    <property type="protein sequence ID" value="GFP52640.1"/>
    <property type="molecule type" value="Genomic_DNA"/>
</dbReference>
<evidence type="ECO:0000313" key="5">
    <source>
        <dbReference type="EMBL" id="GFP52640.1"/>
    </source>
</evidence>
<sequence>MAATAFLPRLSSPFSLAVSRWATFYTTPYTLKFLPSLSIAVPGVTINIPGLLGDIWESVLRAVPKNKRAINPTSSQAPQASTIALWKTTSKQQQHCSKVTMSKQYLTTHTVDDAHITDIFSLAATPKTLLSASGSSTLHVHDTTDPSFPLKQSISGAHKLGCHHICTSRNGLYAASAGFGGEVKIWEYNKETGEWSDGGEVTGPTVKPGEVWAIALSEDGGYLAGTTNDGRINVWDVADRSRAKIREYETGSAGSGSFGMCVDLSRDGKFTASGHQNGSVYVFNNDTGRILYSLSGLAKPVRAVAISPAGTRVAAAGDAGIIAIYDTKHGEHVGNLTGHSSWITSLDWSDTGEYLLSGSMDGKVKVWSIERGVCVATHSETDKALWAVRWLPKTGRTMPTTRRSAASARGRPGPAKGQSTISFSGKVTKAVPKDLKKAVVDSPAIARTTIPERPASKDEVRKQEEAVNAVAEEPDVVEPEQEEEVEEIVKQVPEKSEIELKAEKITDAQVKSYWKGIEKQRKAPRVHQQDLDLGEKVLRYFDVSSQYGPCIGMTRLKRWQRAERLGLNPPIEVLAVLLKEENKDDIEVETAHMDRIMNATALFT</sequence>
<dbReference type="InterPro" id="IPR036322">
    <property type="entry name" value="WD40_repeat_dom_sf"/>
</dbReference>
<dbReference type="Pfam" id="PF04081">
    <property type="entry name" value="DNA_pol_delta_4"/>
    <property type="match status" value="1"/>
</dbReference>
<dbReference type="PROSITE" id="PS00678">
    <property type="entry name" value="WD_REPEATS_1"/>
    <property type="match status" value="1"/>
</dbReference>
<dbReference type="Pfam" id="PF00400">
    <property type="entry name" value="WD40"/>
    <property type="match status" value="3"/>
</dbReference>